<evidence type="ECO:0000256" key="2">
    <source>
        <dbReference type="ARBA" id="ARBA00023125"/>
    </source>
</evidence>
<name>A0ABW4E990_9LACO</name>
<evidence type="ECO:0000313" key="6">
    <source>
        <dbReference type="Proteomes" id="UP001597252"/>
    </source>
</evidence>
<dbReference type="Gene3D" id="1.10.260.40">
    <property type="entry name" value="lambda repressor-like DNA-binding domains"/>
    <property type="match status" value="1"/>
</dbReference>
<dbReference type="SMART" id="SM00354">
    <property type="entry name" value="HTH_LACI"/>
    <property type="match status" value="1"/>
</dbReference>
<dbReference type="EMBL" id="JBHTON010000033">
    <property type="protein sequence ID" value="MFD1485558.1"/>
    <property type="molecule type" value="Genomic_DNA"/>
</dbReference>
<dbReference type="PANTHER" id="PTHR30146:SF105">
    <property type="entry name" value="CATABOLITE CONTROL PROTEIN B"/>
    <property type="match status" value="1"/>
</dbReference>
<dbReference type="InterPro" id="IPR010982">
    <property type="entry name" value="Lambda_DNA-bd_dom_sf"/>
</dbReference>
<keyword evidence="6" id="KW-1185">Reference proteome</keyword>
<keyword evidence="3" id="KW-0804">Transcription</keyword>
<accession>A0ABW4E990</accession>
<gene>
    <name evidence="5" type="ORF">ACFQ5J_09990</name>
</gene>
<evidence type="ECO:0000259" key="4">
    <source>
        <dbReference type="PROSITE" id="PS50932"/>
    </source>
</evidence>
<dbReference type="CDD" id="cd01392">
    <property type="entry name" value="HTH_LacI"/>
    <property type="match status" value="1"/>
</dbReference>
<evidence type="ECO:0000256" key="3">
    <source>
        <dbReference type="ARBA" id="ARBA00023163"/>
    </source>
</evidence>
<dbReference type="PANTHER" id="PTHR30146">
    <property type="entry name" value="LACI-RELATED TRANSCRIPTIONAL REPRESSOR"/>
    <property type="match status" value="1"/>
</dbReference>
<keyword evidence="1" id="KW-0805">Transcription regulation</keyword>
<dbReference type="GO" id="GO:0003677">
    <property type="term" value="F:DNA binding"/>
    <property type="evidence" value="ECO:0007669"/>
    <property type="project" value="UniProtKB-KW"/>
</dbReference>
<dbReference type="RefSeq" id="WP_125754033.1">
    <property type="nucleotide sequence ID" value="NZ_JBHTON010000033.1"/>
</dbReference>
<dbReference type="InterPro" id="IPR001761">
    <property type="entry name" value="Peripla_BP/Lac1_sug-bd_dom"/>
</dbReference>
<dbReference type="PROSITE" id="PS50932">
    <property type="entry name" value="HTH_LACI_2"/>
    <property type="match status" value="1"/>
</dbReference>
<organism evidence="5 6">
    <name type="scientific">Lacticaseibacillus baoqingensis</name>
    <dbReference type="NCBI Taxonomy" id="2486013"/>
    <lineage>
        <taxon>Bacteria</taxon>
        <taxon>Bacillati</taxon>
        <taxon>Bacillota</taxon>
        <taxon>Bacilli</taxon>
        <taxon>Lactobacillales</taxon>
        <taxon>Lactobacillaceae</taxon>
        <taxon>Lacticaseibacillus</taxon>
    </lineage>
</organism>
<keyword evidence="2 5" id="KW-0238">DNA-binding</keyword>
<evidence type="ECO:0000313" key="5">
    <source>
        <dbReference type="EMBL" id="MFD1485558.1"/>
    </source>
</evidence>
<dbReference type="SUPFAM" id="SSF47413">
    <property type="entry name" value="lambda repressor-like DNA-binding domains"/>
    <property type="match status" value="1"/>
</dbReference>
<dbReference type="Pfam" id="PF00356">
    <property type="entry name" value="LacI"/>
    <property type="match status" value="1"/>
</dbReference>
<feature type="domain" description="HTH lacI-type" evidence="4">
    <location>
        <begin position="2"/>
        <end position="56"/>
    </location>
</feature>
<dbReference type="InterPro" id="IPR000843">
    <property type="entry name" value="HTH_LacI"/>
</dbReference>
<protein>
    <submittedName>
        <fullName evidence="5">LacI family DNA-binding transcriptional regulator</fullName>
    </submittedName>
</protein>
<dbReference type="InterPro" id="IPR028082">
    <property type="entry name" value="Peripla_BP_I"/>
</dbReference>
<dbReference type="Proteomes" id="UP001597252">
    <property type="component" value="Unassembled WGS sequence"/>
</dbReference>
<dbReference type="Pfam" id="PF00532">
    <property type="entry name" value="Peripla_BP_1"/>
    <property type="match status" value="1"/>
</dbReference>
<sequence length="310" mass="33825">MTNIHDIARISGYSVATVSRVINHRPYVSEPVRQAVLKVVRQLDYVPNAVARDLSAGRTMSIGVVTPMREHPYFTELTHALTQAAFARGYHVVLLPSQYDASLEKRYLEQLRRQAYDGLIFTSHTMALAQMVPYQKYGPVVICHDPGAVDLPAAYSDRGETYLEGYRWLKAHGAKQVGTFLPRAPKRSATAAAMVAAYQTVFGRAPAPELLVEDVMAPASGYAAAAKLAAVGVDGIFTNGDDIAANAWRYYQDHQLPEPLLVGQEAQLSGRLLKLPTIDHHFQQVGKLAIALATGELTGQHAVASTFMAP</sequence>
<proteinExistence type="predicted"/>
<evidence type="ECO:0000256" key="1">
    <source>
        <dbReference type="ARBA" id="ARBA00023015"/>
    </source>
</evidence>
<dbReference type="SUPFAM" id="SSF53822">
    <property type="entry name" value="Periplasmic binding protein-like I"/>
    <property type="match status" value="1"/>
</dbReference>
<reference evidence="6" key="1">
    <citation type="journal article" date="2019" name="Int. J. Syst. Evol. Microbiol.">
        <title>The Global Catalogue of Microorganisms (GCM) 10K type strain sequencing project: providing services to taxonomists for standard genome sequencing and annotation.</title>
        <authorList>
            <consortium name="The Broad Institute Genomics Platform"/>
            <consortium name="The Broad Institute Genome Sequencing Center for Infectious Disease"/>
            <person name="Wu L."/>
            <person name="Ma J."/>
        </authorList>
    </citation>
    <scope>NUCLEOTIDE SEQUENCE [LARGE SCALE GENOMIC DNA]</scope>
    <source>
        <strain evidence="6">CCM 8903</strain>
    </source>
</reference>
<dbReference type="Gene3D" id="3.40.50.2300">
    <property type="match status" value="2"/>
</dbReference>
<comment type="caution">
    <text evidence="5">The sequence shown here is derived from an EMBL/GenBank/DDBJ whole genome shotgun (WGS) entry which is preliminary data.</text>
</comment>